<name>A0A5B7HLC3_PORTR</name>
<organism evidence="1 2">
    <name type="scientific">Portunus trituberculatus</name>
    <name type="common">Swimming crab</name>
    <name type="synonym">Neptunus trituberculatus</name>
    <dbReference type="NCBI Taxonomy" id="210409"/>
    <lineage>
        <taxon>Eukaryota</taxon>
        <taxon>Metazoa</taxon>
        <taxon>Ecdysozoa</taxon>
        <taxon>Arthropoda</taxon>
        <taxon>Crustacea</taxon>
        <taxon>Multicrustacea</taxon>
        <taxon>Malacostraca</taxon>
        <taxon>Eumalacostraca</taxon>
        <taxon>Eucarida</taxon>
        <taxon>Decapoda</taxon>
        <taxon>Pleocyemata</taxon>
        <taxon>Brachyura</taxon>
        <taxon>Eubrachyura</taxon>
        <taxon>Portunoidea</taxon>
        <taxon>Portunidae</taxon>
        <taxon>Portuninae</taxon>
        <taxon>Portunus</taxon>
    </lineage>
</organism>
<dbReference type="EMBL" id="VSRR010030438">
    <property type="protein sequence ID" value="MPC70047.1"/>
    <property type="molecule type" value="Genomic_DNA"/>
</dbReference>
<accession>A0A5B7HLC3</accession>
<dbReference type="Proteomes" id="UP000324222">
    <property type="component" value="Unassembled WGS sequence"/>
</dbReference>
<sequence length="121" mass="12782">MKGREGRTGSLYIGPEDLAIRHTCDPSGRLRPLTAPLAPLSPQLPPGGLILHPTLPPGCTASHMNPLSRATTDEWLLIHSSRRRGGASLSLPRFTDLDKSIGSGTRTCGAADDTLTLAMTS</sequence>
<reference evidence="1 2" key="1">
    <citation type="submission" date="2019-05" db="EMBL/GenBank/DDBJ databases">
        <title>Another draft genome of Portunus trituberculatus and its Hox gene families provides insights of decapod evolution.</title>
        <authorList>
            <person name="Jeong J.-H."/>
            <person name="Song I."/>
            <person name="Kim S."/>
            <person name="Choi T."/>
            <person name="Kim D."/>
            <person name="Ryu S."/>
            <person name="Kim W."/>
        </authorList>
    </citation>
    <scope>NUCLEOTIDE SEQUENCE [LARGE SCALE GENOMIC DNA]</scope>
    <source>
        <tissue evidence="1">Muscle</tissue>
    </source>
</reference>
<gene>
    <name evidence="1" type="ORF">E2C01_064283</name>
</gene>
<evidence type="ECO:0000313" key="1">
    <source>
        <dbReference type="EMBL" id="MPC70047.1"/>
    </source>
</evidence>
<proteinExistence type="predicted"/>
<keyword evidence="2" id="KW-1185">Reference proteome</keyword>
<dbReference type="AlphaFoldDB" id="A0A5B7HLC3"/>
<protein>
    <submittedName>
        <fullName evidence="1">Uncharacterized protein</fullName>
    </submittedName>
</protein>
<evidence type="ECO:0000313" key="2">
    <source>
        <dbReference type="Proteomes" id="UP000324222"/>
    </source>
</evidence>
<comment type="caution">
    <text evidence="1">The sequence shown here is derived from an EMBL/GenBank/DDBJ whole genome shotgun (WGS) entry which is preliminary data.</text>
</comment>